<proteinExistence type="predicted"/>
<dbReference type="Proteomes" id="UP000231632">
    <property type="component" value="Unassembled WGS sequence"/>
</dbReference>
<feature type="domain" description="DUF3616" evidence="1">
    <location>
        <begin position="23"/>
        <end position="302"/>
    </location>
</feature>
<comment type="caution">
    <text evidence="2">The sequence shown here is derived from an EMBL/GenBank/DDBJ whole genome shotgun (WGS) entry which is preliminary data.</text>
</comment>
<dbReference type="AlphaFoldDB" id="A0A1L8CPX0"/>
<organism evidence="2 3">
    <name type="scientific">Mariprofundus micogutta</name>
    <dbReference type="NCBI Taxonomy" id="1921010"/>
    <lineage>
        <taxon>Bacteria</taxon>
        <taxon>Pseudomonadati</taxon>
        <taxon>Pseudomonadota</taxon>
        <taxon>Candidatius Mariprofundia</taxon>
        <taxon>Mariprofundales</taxon>
        <taxon>Mariprofundaceae</taxon>
        <taxon>Mariprofundus</taxon>
    </lineage>
</organism>
<name>A0A1L8CPX0_9PROT</name>
<evidence type="ECO:0000313" key="2">
    <source>
        <dbReference type="EMBL" id="GAV20970.1"/>
    </source>
</evidence>
<dbReference type="EMBL" id="BDFD01000018">
    <property type="protein sequence ID" value="GAV20970.1"/>
    <property type="molecule type" value="Genomic_DNA"/>
</dbReference>
<accession>A0A1L8CPX0</accession>
<protein>
    <recommendedName>
        <fullName evidence="1">DUF3616 domain-containing protein</fullName>
    </recommendedName>
</protein>
<dbReference type="InterPro" id="IPR022060">
    <property type="entry name" value="DUF3616"/>
</dbReference>
<gene>
    <name evidence="2" type="ORF">MMIC_P1948</name>
</gene>
<dbReference type="Pfam" id="PF12275">
    <property type="entry name" value="DUF3616"/>
    <property type="match status" value="1"/>
</dbReference>
<dbReference type="OrthoDB" id="423529at2"/>
<evidence type="ECO:0000313" key="3">
    <source>
        <dbReference type="Proteomes" id="UP000231632"/>
    </source>
</evidence>
<reference evidence="2 3" key="1">
    <citation type="journal article" date="2017" name="Arch. Microbiol.">
        <title>Mariprofundus micogutta sp. nov., a novel iron-oxidizing zetaproteobacterium isolated from a deep-sea hydrothermal field at the Bayonnaise knoll of the Izu-Ogasawara arc, and a description of Mariprofundales ord. nov. and Zetaproteobacteria classis nov.</title>
        <authorList>
            <person name="Makita H."/>
            <person name="Tanaka E."/>
            <person name="Mitsunobu S."/>
            <person name="Miyazaki M."/>
            <person name="Nunoura T."/>
            <person name="Uematsu K."/>
            <person name="Takaki Y."/>
            <person name="Nishi S."/>
            <person name="Shimamura S."/>
            <person name="Takai K."/>
        </authorList>
    </citation>
    <scope>NUCLEOTIDE SEQUENCE [LARGE SCALE GENOMIC DNA]</scope>
    <source>
        <strain evidence="2 3">ET2</strain>
    </source>
</reference>
<dbReference type="STRING" id="1921010.MMIC_P1948"/>
<keyword evidence="3" id="KW-1185">Reference proteome</keyword>
<evidence type="ECO:0000259" key="1">
    <source>
        <dbReference type="Pfam" id="PF12275"/>
    </source>
</evidence>
<sequence length="315" mass="34837">MPHAETATTKAVSFHGNILADKDISAIAIFRGMLVIGSDEAVGNKSNKNYIQLLKQENPHAYRTVNDILIYRGNKLDGKELDIEAIAAEDQYLYVIGSHSLARKRLKKSNSYTDNRLRLSNIKHESSRNQLFRLTLNDSNQINSREQVSLSALFNSDPVLSRFTNIPSKENGIDIEGLATKNGLLYLGFRGPVLRDGYVPVMQLKFEKPELSYQLLYVALEGRGIRDIAAVSDGFLILAGPVGDEAVSFQLLHWNGKDCIPGGAGRMKLLSEITRPDSGKAEGLALLSETTEAYSLIMIFDGLRKGAPVHYTIKK</sequence>